<dbReference type="RefSeq" id="WP_009538909.1">
    <property type="nucleotide sequence ID" value="NZ_ANHY01000003.1"/>
</dbReference>
<dbReference type="PROSITE" id="PS51257">
    <property type="entry name" value="PROKAR_LIPOPROTEIN"/>
    <property type="match status" value="1"/>
</dbReference>
<name>K9HW13_9PROT</name>
<dbReference type="eggNOG" id="ENOG502ZED9">
    <property type="taxonomic scope" value="Bacteria"/>
</dbReference>
<evidence type="ECO:0000256" key="1">
    <source>
        <dbReference type="SAM" id="SignalP"/>
    </source>
</evidence>
<evidence type="ECO:0000313" key="2">
    <source>
        <dbReference type="EMBL" id="EKV32421.1"/>
    </source>
</evidence>
<sequence length="97" mass="10605">MKTRIPAALLAAAALAACTAGEASFGERLRTEGQETAAVGERWIEGQQMVERGEKLIREGRKDVRSGERKIDKGEDLVEDGREMMARAERTYPAAAN</sequence>
<protein>
    <recommendedName>
        <fullName evidence="4">Lipoprotein</fullName>
    </recommendedName>
</protein>
<feature type="chain" id="PRO_5003930390" description="Lipoprotein" evidence="1">
    <location>
        <begin position="23"/>
        <end position="97"/>
    </location>
</feature>
<feature type="signal peptide" evidence="1">
    <location>
        <begin position="1"/>
        <end position="22"/>
    </location>
</feature>
<keyword evidence="1" id="KW-0732">Signal</keyword>
<dbReference type="AlphaFoldDB" id="K9HW13"/>
<organism evidence="2 3">
    <name type="scientific">Caenispirillum salinarum AK4</name>
    <dbReference type="NCBI Taxonomy" id="1238182"/>
    <lineage>
        <taxon>Bacteria</taxon>
        <taxon>Pseudomonadati</taxon>
        <taxon>Pseudomonadota</taxon>
        <taxon>Alphaproteobacteria</taxon>
        <taxon>Rhodospirillales</taxon>
        <taxon>Novispirillaceae</taxon>
        <taxon>Caenispirillum</taxon>
    </lineage>
</organism>
<dbReference type="EMBL" id="ANHY01000003">
    <property type="protein sequence ID" value="EKV32421.1"/>
    <property type="molecule type" value="Genomic_DNA"/>
</dbReference>
<comment type="caution">
    <text evidence="2">The sequence shown here is derived from an EMBL/GenBank/DDBJ whole genome shotgun (WGS) entry which is preliminary data.</text>
</comment>
<evidence type="ECO:0000313" key="3">
    <source>
        <dbReference type="Proteomes" id="UP000009881"/>
    </source>
</evidence>
<evidence type="ECO:0008006" key="4">
    <source>
        <dbReference type="Google" id="ProtNLM"/>
    </source>
</evidence>
<gene>
    <name evidence="2" type="ORF">C882_2500</name>
</gene>
<reference evidence="2 3" key="1">
    <citation type="journal article" date="2013" name="Genome Announc.">
        <title>Draft Genome Sequence of an Alphaproteobacterium, Caenispirillum salinarum AK4(T), Isolated from a Solar Saltern.</title>
        <authorList>
            <person name="Khatri I."/>
            <person name="Singh A."/>
            <person name="Korpole S."/>
            <person name="Pinnaka A.K."/>
            <person name="Subramanian S."/>
        </authorList>
    </citation>
    <scope>NUCLEOTIDE SEQUENCE [LARGE SCALE GENOMIC DNA]</scope>
    <source>
        <strain evidence="2 3">AK4</strain>
    </source>
</reference>
<dbReference type="STRING" id="1238182.C882_2500"/>
<keyword evidence="3" id="KW-1185">Reference proteome</keyword>
<dbReference type="Proteomes" id="UP000009881">
    <property type="component" value="Unassembled WGS sequence"/>
</dbReference>
<proteinExistence type="predicted"/>
<accession>K9HW13</accession>